<comment type="caution">
    <text evidence="1">The sequence shown here is derived from an EMBL/GenBank/DDBJ whole genome shotgun (WGS) entry which is preliminary data.</text>
</comment>
<gene>
    <name evidence="1" type="ORF">N7Z68_20870</name>
</gene>
<dbReference type="RefSeq" id="WP_275120398.1">
    <property type="nucleotide sequence ID" value="NZ_JAOTPO010000021.1"/>
</dbReference>
<dbReference type="Gene3D" id="1.10.510.10">
    <property type="entry name" value="Transferase(Phosphotransferase) domain 1"/>
    <property type="match status" value="1"/>
</dbReference>
<proteinExistence type="predicted"/>
<dbReference type="GO" id="GO:0016301">
    <property type="term" value="F:kinase activity"/>
    <property type="evidence" value="ECO:0007669"/>
    <property type="project" value="UniProtKB-KW"/>
</dbReference>
<sequence>MKQFDKYGNSVTFKSGNKIEVVNYDIDLRLVGVGKSAAVFNINSTGLALKVFHPLFHHLAVEEAEIYRSLEQIPYYPTLHESGSNYIVIDLIEGSTLYQCLNQGIEVSDQIIYEVDHALMLARDKGLNPSDVHLKNIFITTSGNIMIVDVARFKQVQYCPKWTDTKKAFFKYYQKGIIPKKMPTILLDTIGTLYRKYK</sequence>
<reference evidence="1" key="1">
    <citation type="submission" date="2024-05" db="EMBL/GenBank/DDBJ databases">
        <title>Alkalihalobacillus sp. strain MEB203 novel alkaliphilic bacterium from Lonar Lake, India.</title>
        <authorList>
            <person name="Joshi A."/>
            <person name="Thite S."/>
            <person name="Mengade P."/>
        </authorList>
    </citation>
    <scope>NUCLEOTIDE SEQUENCE</scope>
    <source>
        <strain evidence="1">MEB 203</strain>
    </source>
</reference>
<keyword evidence="1" id="KW-0418">Kinase</keyword>
<keyword evidence="1" id="KW-0808">Transferase</keyword>
<dbReference type="PANTHER" id="PTHR37171:SF1">
    <property type="entry name" value="SERINE_THREONINE-PROTEIN KINASE YRZF-RELATED"/>
    <property type="match status" value="1"/>
</dbReference>
<dbReference type="SUPFAM" id="SSF56112">
    <property type="entry name" value="Protein kinase-like (PK-like)"/>
    <property type="match status" value="1"/>
</dbReference>
<dbReference type="EMBL" id="JAOTPO010000021">
    <property type="protein sequence ID" value="MDE5415805.1"/>
    <property type="molecule type" value="Genomic_DNA"/>
</dbReference>
<dbReference type="InterPro" id="IPR011009">
    <property type="entry name" value="Kinase-like_dom_sf"/>
</dbReference>
<dbReference type="InterPro" id="IPR052396">
    <property type="entry name" value="Meiotic_Drive_Suppr_Kinase"/>
</dbReference>
<organism evidence="1 2">
    <name type="scientific">Alkalihalobacterium chitinilyticum</name>
    <dbReference type="NCBI Taxonomy" id="2980103"/>
    <lineage>
        <taxon>Bacteria</taxon>
        <taxon>Bacillati</taxon>
        <taxon>Bacillota</taxon>
        <taxon>Bacilli</taxon>
        <taxon>Bacillales</taxon>
        <taxon>Bacillaceae</taxon>
        <taxon>Alkalihalobacterium</taxon>
    </lineage>
</organism>
<evidence type="ECO:0000313" key="2">
    <source>
        <dbReference type="Proteomes" id="UP001148125"/>
    </source>
</evidence>
<protein>
    <submittedName>
        <fullName evidence="1">Protein kinase family protein</fullName>
    </submittedName>
</protein>
<name>A0ABT5VK33_9BACI</name>
<dbReference type="Gene3D" id="3.30.200.20">
    <property type="entry name" value="Phosphorylase Kinase, domain 1"/>
    <property type="match status" value="1"/>
</dbReference>
<dbReference type="PANTHER" id="PTHR37171">
    <property type="entry name" value="SERINE/THREONINE-PROTEIN KINASE YRZF-RELATED"/>
    <property type="match status" value="1"/>
</dbReference>
<keyword evidence="2" id="KW-1185">Reference proteome</keyword>
<dbReference type="Proteomes" id="UP001148125">
    <property type="component" value="Unassembled WGS sequence"/>
</dbReference>
<accession>A0ABT5VK33</accession>
<evidence type="ECO:0000313" key="1">
    <source>
        <dbReference type="EMBL" id="MDE5415805.1"/>
    </source>
</evidence>